<dbReference type="PROSITE" id="PS51720">
    <property type="entry name" value="G_AIG1"/>
    <property type="match status" value="2"/>
</dbReference>
<dbReference type="Pfam" id="PF04548">
    <property type="entry name" value="AIG1"/>
    <property type="match status" value="4"/>
</dbReference>
<dbReference type="PANTHER" id="PTHR10903">
    <property type="entry name" value="GTPASE, IMAP FAMILY MEMBER-RELATED"/>
    <property type="match status" value="1"/>
</dbReference>
<feature type="region of interest" description="Disordered" evidence="4">
    <location>
        <begin position="1001"/>
        <end position="1135"/>
    </location>
</feature>
<dbReference type="GeneTree" id="ENSGT00940000164100"/>
<evidence type="ECO:0000256" key="4">
    <source>
        <dbReference type="SAM" id="MobiDB-lite"/>
    </source>
</evidence>
<dbReference type="CDD" id="cd01852">
    <property type="entry name" value="AIG1"/>
    <property type="match status" value="1"/>
</dbReference>
<feature type="domain" description="AIG1-type G" evidence="5">
    <location>
        <begin position="515"/>
        <end position="705"/>
    </location>
</feature>
<comment type="similarity">
    <text evidence="1">Belongs to the TRAFAC class TrmE-Era-EngA-EngB-Septin-like GTPase superfamily. AIG1/Toc34/Toc159-like paraseptin GTPase family. IAN subfamily.</text>
</comment>
<feature type="compositionally biased region" description="Basic residues" evidence="4">
    <location>
        <begin position="24"/>
        <end position="33"/>
    </location>
</feature>
<evidence type="ECO:0000256" key="2">
    <source>
        <dbReference type="ARBA" id="ARBA00022741"/>
    </source>
</evidence>
<evidence type="ECO:0000313" key="6">
    <source>
        <dbReference type="Ensembl" id="ENSACLP00000061168.1"/>
    </source>
</evidence>
<feature type="compositionally biased region" description="Low complexity" evidence="4">
    <location>
        <begin position="52"/>
        <end position="73"/>
    </location>
</feature>
<feature type="region of interest" description="Disordered" evidence="4">
    <location>
        <begin position="1187"/>
        <end position="1207"/>
    </location>
</feature>
<reference evidence="6" key="3">
    <citation type="submission" date="2025-09" db="UniProtKB">
        <authorList>
            <consortium name="Ensembl"/>
        </authorList>
    </citation>
    <scope>IDENTIFICATION</scope>
</reference>
<feature type="domain" description="AIG1-type G" evidence="5">
    <location>
        <begin position="740"/>
        <end position="941"/>
    </location>
</feature>
<reference evidence="6" key="2">
    <citation type="submission" date="2025-08" db="UniProtKB">
        <authorList>
            <consortium name="Ensembl"/>
        </authorList>
    </citation>
    <scope>IDENTIFICATION</scope>
</reference>
<evidence type="ECO:0000256" key="3">
    <source>
        <dbReference type="ARBA" id="ARBA00023134"/>
    </source>
</evidence>
<dbReference type="GO" id="GO:0005525">
    <property type="term" value="F:GTP binding"/>
    <property type="evidence" value="ECO:0007669"/>
    <property type="project" value="UniProtKB-KW"/>
</dbReference>
<sequence length="1248" mass="143931">MAHDRRCAGRAGRGCGERAGRGGHAGRGRRGGHAGRGGPSGTQTSSFGGAGPSRLLSSSAGSEGSSRSLSSATGGAGPSDSAAATDGRAEDDMKPLTRSSSFQFLLPSMSELRVVLLGNKWSEMRAVGNMILRQEKFCTEKAPDCCVEFRTPFKEKRIVVINTPDLLLPNISDAKLKEHVETCVRLSAPGPHVFLLVLQPEDFTEEQNRRLCKVLEEFSDQSFDHSLVLKSTPREKSSAFMKEDQPLKDFIRKCKYRHLKLKNLERAELLTRLVQIAKENNGHLVWDVFEDAATGLTLDQENLKQEKTSTFPFGPTKGIELKAPSEYSQQSPGLRIVIFGKSEDKKKTLCQFIMQKKHFQFSKFNPNKQCEVARGEWKRKPVTVVKTPDMFSMTVKAIIEEMRSCVSLSLPGPNVLLLLVKPSNFTEENRRTLKVILSLFDQNAFKHSMVINTHDNPMSSCVNELLWDCGGKFYNMFEEDHKQLMVKIEDIVNENKGKFLTFTEETTQLTSELIKPALNLVLCGRRGAGKTSAAKAILGQTELHSDSNSSECVKHQGEVCGRWVSLVELPALYEKPQEAVMEESLRCISLCDPEGVHAFILVLTVAPLTDEDKGELETIQNTFSSRVNDFSMILFTVDSDPTHPAVVNFLKDKEDIQELCESCGGRSVVLNINDKQQIPQLVQAVEKVRDKGPKSFTKDMFILAQMERVVEQKNINTRLKAEMDLRKERAMCVDDRNQNRECLRMVLIGKTGSGKSATGNTILGKKHFKSKPSGRSVTKFCEKAEGEVDGRPVVVVDTPGLFDTSLSSNEVEQELVKCITMLAPGPHVILLVLSIGRFTNEEKETVELIKKYFGKNSQHFIIVTFTRKDELKGQTFESYIEDDCDEFVQKLIHDCGDRYHVFNNNDAKNRAQVSELLTKIEVMVHENGGSCYTSEMFQEAEVAIKKEVERILKEKEEEMKRQKEELEQKHEEQIKAMEERMEEQRAETEWQRKRIEKQLKKMKDNIKNEREQRKSEQKRREAEDRQRKIQDELQQQELEQKRIDLEEKLKAESKEKEITDRQLEQSREEMRNQREKWEKERSEWWDKRHQENEEKQAKLTKMQEEYDQEKEKYINKRKEEDRMRRDQEERERKELEENYKKKLKEMKTKYEEEARKQAEEFNEFRQKYTKDFTALVEKHMEEIKELKQQHEREMQQTDVRHSKDYKQLDELSSYKEKSLKEQIKDLEKTHEEEIEALKKKYESSCIIL</sequence>
<evidence type="ECO:0000256" key="1">
    <source>
        <dbReference type="ARBA" id="ARBA00008535"/>
    </source>
</evidence>
<dbReference type="InterPro" id="IPR027417">
    <property type="entry name" value="P-loop_NTPase"/>
</dbReference>
<keyword evidence="3" id="KW-0342">GTP-binding</keyword>
<feature type="compositionally biased region" description="Basic and acidic residues" evidence="4">
    <location>
        <begin position="1001"/>
        <end position="1031"/>
    </location>
</feature>
<dbReference type="AlphaFoldDB" id="A0AAX7TV44"/>
<dbReference type="Gene3D" id="3.40.50.300">
    <property type="entry name" value="P-loop containing nucleotide triphosphate hydrolases"/>
    <property type="match status" value="4"/>
</dbReference>
<dbReference type="InterPro" id="IPR045058">
    <property type="entry name" value="GIMA/IAN/Toc"/>
</dbReference>
<proteinExistence type="inferred from homology"/>
<protein>
    <recommendedName>
        <fullName evidence="5">AIG1-type G domain-containing protein</fullName>
    </recommendedName>
</protein>
<feature type="region of interest" description="Disordered" evidence="4">
    <location>
        <begin position="1"/>
        <end position="94"/>
    </location>
</feature>
<reference evidence="6" key="1">
    <citation type="submission" date="2018-05" db="EMBL/GenBank/DDBJ databases">
        <authorList>
            <person name="Datahose"/>
        </authorList>
    </citation>
    <scope>NUCLEOTIDE SEQUENCE</scope>
</reference>
<keyword evidence="7" id="KW-1185">Reference proteome</keyword>
<evidence type="ECO:0000259" key="5">
    <source>
        <dbReference type="PROSITE" id="PS51720"/>
    </source>
</evidence>
<accession>A0AAX7TV44</accession>
<dbReference type="SUPFAM" id="SSF52540">
    <property type="entry name" value="P-loop containing nucleoside triphosphate hydrolases"/>
    <property type="match status" value="3"/>
</dbReference>
<feature type="compositionally biased region" description="Basic and acidic residues" evidence="4">
    <location>
        <begin position="1038"/>
        <end position="1135"/>
    </location>
</feature>
<dbReference type="Ensembl" id="ENSACLT00000048364.1">
    <property type="protein sequence ID" value="ENSACLP00000061168.1"/>
    <property type="gene ID" value="ENSACLG00000012195.2"/>
</dbReference>
<name>A0AAX7TV44_ASTCA</name>
<organism evidence="6 7">
    <name type="scientific">Astatotilapia calliptera</name>
    <name type="common">Eastern happy</name>
    <name type="synonym">Chromis callipterus</name>
    <dbReference type="NCBI Taxonomy" id="8154"/>
    <lineage>
        <taxon>Eukaryota</taxon>
        <taxon>Metazoa</taxon>
        <taxon>Chordata</taxon>
        <taxon>Craniata</taxon>
        <taxon>Vertebrata</taxon>
        <taxon>Euteleostomi</taxon>
        <taxon>Actinopterygii</taxon>
        <taxon>Neopterygii</taxon>
        <taxon>Teleostei</taxon>
        <taxon>Neoteleostei</taxon>
        <taxon>Acanthomorphata</taxon>
        <taxon>Ovalentaria</taxon>
        <taxon>Cichlomorphae</taxon>
        <taxon>Cichliformes</taxon>
        <taxon>Cichlidae</taxon>
        <taxon>African cichlids</taxon>
        <taxon>Pseudocrenilabrinae</taxon>
        <taxon>Haplochromini</taxon>
        <taxon>Astatotilapia</taxon>
    </lineage>
</organism>
<keyword evidence="2" id="KW-0547">Nucleotide-binding</keyword>
<dbReference type="Proteomes" id="UP000265100">
    <property type="component" value="Chromosome 5"/>
</dbReference>
<dbReference type="FunFam" id="3.40.50.300:FF:000366">
    <property type="entry name" value="GTPase, IMAP family member 2"/>
    <property type="match status" value="1"/>
</dbReference>
<dbReference type="PANTHER" id="PTHR10903:SF170">
    <property type="entry name" value="GTPASE IMAP FAMILY MEMBER 7"/>
    <property type="match status" value="1"/>
</dbReference>
<dbReference type="InterPro" id="IPR006703">
    <property type="entry name" value="G_AIG1"/>
</dbReference>
<evidence type="ECO:0000313" key="7">
    <source>
        <dbReference type="Proteomes" id="UP000265100"/>
    </source>
</evidence>